<keyword evidence="9" id="KW-0831">Ubiquinone biosynthesis</keyword>
<dbReference type="InterPro" id="IPR044878">
    <property type="entry name" value="UbiA_sf"/>
</dbReference>
<dbReference type="STRING" id="670483.S7RYZ0"/>
<dbReference type="GeneID" id="19305296"/>
<dbReference type="EC" id="2.5.1.39" evidence="9"/>
<evidence type="ECO:0000256" key="2">
    <source>
        <dbReference type="ARBA" id="ARBA00004141"/>
    </source>
</evidence>
<dbReference type="Proteomes" id="UP000030669">
    <property type="component" value="Unassembled WGS sequence"/>
</dbReference>
<dbReference type="PANTHER" id="PTHR11048:SF28">
    <property type="entry name" value="4-HYDROXYBENZOATE POLYPRENYLTRANSFERASE, MITOCHONDRIAL"/>
    <property type="match status" value="1"/>
</dbReference>
<feature type="transmembrane region" description="Helical" evidence="9">
    <location>
        <begin position="112"/>
        <end position="137"/>
    </location>
</feature>
<protein>
    <recommendedName>
        <fullName evidence="9">4-hydroxybenzoate polyprenyltransferase, mitochondrial</fullName>
        <shortName evidence="9">4-HB polyprenyltransferase</shortName>
        <ecNumber evidence="9">2.5.1.39</ecNumber>
    </recommendedName>
    <alternativeName>
        <fullName evidence="9">Para-hydroxybenzoate--polyprenyltransferase</fullName>
        <shortName evidence="9">PHB:PPT</shortName>
        <shortName evidence="9">PHB:polyprenyltransferase</shortName>
    </alternativeName>
</protein>
<evidence type="ECO:0000313" key="11">
    <source>
        <dbReference type="Proteomes" id="UP000030669"/>
    </source>
</evidence>
<keyword evidence="11" id="KW-1185">Reference proteome</keyword>
<keyword evidence="9" id="KW-0414">Isoprene biosynthesis</keyword>
<gene>
    <name evidence="10" type="ORF">GLOTRDRAFT_29906</name>
</gene>
<keyword evidence="6 9" id="KW-0812">Transmembrane</keyword>
<dbReference type="EMBL" id="KB469296">
    <property type="protein sequence ID" value="EPQ60185.1"/>
    <property type="molecule type" value="Genomic_DNA"/>
</dbReference>
<dbReference type="GO" id="GO:0008299">
    <property type="term" value="P:isoprenoid biosynthetic process"/>
    <property type="evidence" value="ECO:0007669"/>
    <property type="project" value="UniProtKB-UniRule"/>
</dbReference>
<name>S7RYZ0_GLOTA</name>
<evidence type="ECO:0000256" key="1">
    <source>
        <dbReference type="ARBA" id="ARBA00001946"/>
    </source>
</evidence>
<evidence type="ECO:0000256" key="7">
    <source>
        <dbReference type="ARBA" id="ARBA00022989"/>
    </source>
</evidence>
<comment type="cofactor">
    <cofactor evidence="1 9">
        <name>Mg(2+)</name>
        <dbReference type="ChEBI" id="CHEBI:18420"/>
    </cofactor>
</comment>
<feature type="transmembrane region" description="Helical" evidence="9">
    <location>
        <begin position="195"/>
        <end position="218"/>
    </location>
</feature>
<dbReference type="RefSeq" id="XP_007860158.1">
    <property type="nucleotide sequence ID" value="XM_007861967.1"/>
</dbReference>
<dbReference type="OMA" id="AKRHTHF"/>
<proteinExistence type="inferred from homology"/>
<evidence type="ECO:0000256" key="8">
    <source>
        <dbReference type="ARBA" id="ARBA00023136"/>
    </source>
</evidence>
<dbReference type="eggNOG" id="KOG1381">
    <property type="taxonomic scope" value="Eukaryota"/>
</dbReference>
<dbReference type="HAMAP" id="MF_01635">
    <property type="entry name" value="UbiA"/>
    <property type="match status" value="1"/>
</dbReference>
<feature type="transmembrane region" description="Helical" evidence="9">
    <location>
        <begin position="171"/>
        <end position="189"/>
    </location>
</feature>
<dbReference type="InterPro" id="IPR039653">
    <property type="entry name" value="Prenyltransferase"/>
</dbReference>
<comment type="function">
    <text evidence="9">Catalyzes the prenylation of para-hydroxybenzoate (PHB) with an all-trans polyprenyl group. Mediates the second step in the final reaction sequence of coenzyme Q (CoQ) biosynthesis, which is the condensation of the polyisoprenoid side chain with PHB, generating the first membrane-bound Q intermediate.</text>
</comment>
<keyword evidence="7 9" id="KW-1133">Transmembrane helix</keyword>
<organism evidence="10 11">
    <name type="scientific">Gloeophyllum trabeum (strain ATCC 11539 / FP-39264 / Madison 617)</name>
    <name type="common">Brown rot fungus</name>
    <dbReference type="NCBI Taxonomy" id="670483"/>
    <lineage>
        <taxon>Eukaryota</taxon>
        <taxon>Fungi</taxon>
        <taxon>Dikarya</taxon>
        <taxon>Basidiomycota</taxon>
        <taxon>Agaricomycotina</taxon>
        <taxon>Agaricomycetes</taxon>
        <taxon>Gloeophyllales</taxon>
        <taxon>Gloeophyllaceae</taxon>
        <taxon>Gloeophyllum</taxon>
    </lineage>
</organism>
<feature type="transmembrane region" description="Helical" evidence="9">
    <location>
        <begin position="239"/>
        <end position="260"/>
    </location>
</feature>
<reference evidence="10 11" key="1">
    <citation type="journal article" date="2012" name="Science">
        <title>The Paleozoic origin of enzymatic lignin decomposition reconstructed from 31 fungal genomes.</title>
        <authorList>
            <person name="Floudas D."/>
            <person name="Binder M."/>
            <person name="Riley R."/>
            <person name="Barry K."/>
            <person name="Blanchette R.A."/>
            <person name="Henrissat B."/>
            <person name="Martinez A.T."/>
            <person name="Otillar R."/>
            <person name="Spatafora J.W."/>
            <person name="Yadav J.S."/>
            <person name="Aerts A."/>
            <person name="Benoit I."/>
            <person name="Boyd A."/>
            <person name="Carlson A."/>
            <person name="Copeland A."/>
            <person name="Coutinho P.M."/>
            <person name="de Vries R.P."/>
            <person name="Ferreira P."/>
            <person name="Findley K."/>
            <person name="Foster B."/>
            <person name="Gaskell J."/>
            <person name="Glotzer D."/>
            <person name="Gorecki P."/>
            <person name="Heitman J."/>
            <person name="Hesse C."/>
            <person name="Hori C."/>
            <person name="Igarashi K."/>
            <person name="Jurgens J.A."/>
            <person name="Kallen N."/>
            <person name="Kersten P."/>
            <person name="Kohler A."/>
            <person name="Kuees U."/>
            <person name="Kumar T.K.A."/>
            <person name="Kuo A."/>
            <person name="LaButti K."/>
            <person name="Larrondo L.F."/>
            <person name="Lindquist E."/>
            <person name="Ling A."/>
            <person name="Lombard V."/>
            <person name="Lucas S."/>
            <person name="Lundell T."/>
            <person name="Martin R."/>
            <person name="McLaughlin D.J."/>
            <person name="Morgenstern I."/>
            <person name="Morin E."/>
            <person name="Murat C."/>
            <person name="Nagy L.G."/>
            <person name="Nolan M."/>
            <person name="Ohm R.A."/>
            <person name="Patyshakuliyeva A."/>
            <person name="Rokas A."/>
            <person name="Ruiz-Duenas F.J."/>
            <person name="Sabat G."/>
            <person name="Salamov A."/>
            <person name="Samejima M."/>
            <person name="Schmutz J."/>
            <person name="Slot J.C."/>
            <person name="St John F."/>
            <person name="Stenlid J."/>
            <person name="Sun H."/>
            <person name="Sun S."/>
            <person name="Syed K."/>
            <person name="Tsang A."/>
            <person name="Wiebenga A."/>
            <person name="Young D."/>
            <person name="Pisabarro A."/>
            <person name="Eastwood D.C."/>
            <person name="Martin F."/>
            <person name="Cullen D."/>
            <person name="Grigoriev I.V."/>
            <person name="Hibbett D.S."/>
        </authorList>
    </citation>
    <scope>NUCLEOTIDE SEQUENCE [LARGE SCALE GENOMIC DNA]</scope>
    <source>
        <strain evidence="10 11">ATCC 11539</strain>
    </source>
</reference>
<evidence type="ECO:0000256" key="5">
    <source>
        <dbReference type="ARBA" id="ARBA00022679"/>
    </source>
</evidence>
<dbReference type="GO" id="GO:0005743">
    <property type="term" value="C:mitochondrial inner membrane"/>
    <property type="evidence" value="ECO:0007669"/>
    <property type="project" value="UniProtKB-SubCell"/>
</dbReference>
<dbReference type="CDD" id="cd13959">
    <property type="entry name" value="PT_UbiA_COQ2"/>
    <property type="match status" value="1"/>
</dbReference>
<comment type="subcellular location">
    <subcellularLocation>
        <location evidence="2">Membrane</location>
        <topology evidence="2">Multi-pass membrane protein</topology>
    </subcellularLocation>
    <subcellularLocation>
        <location evidence="9">Mitochondrion inner membrane</location>
        <topology evidence="9">Multi-pass membrane protein</topology>
        <orientation evidence="9">Matrix side</orientation>
    </subcellularLocation>
</comment>
<dbReference type="GO" id="GO:0008412">
    <property type="term" value="F:4-hydroxybenzoate polyprenyltransferase activity"/>
    <property type="evidence" value="ECO:0007669"/>
    <property type="project" value="UniProtKB-EC"/>
</dbReference>
<sequence>MSSASVASQEKQSLLSGTVNASPKPLQPWWRGYWELARMHKFPAGSMLVFWPTAWGYVMALRDNRPEPLQLAYIMAVFFVASTLLHSAACTINDICDRDFDAKVERCKNRPLVAGTVSMFGAWVFLFLQVAAFFWMLSYTNKEAFLCGTFGVFPLHAFYPLMKRWTNWPQAWLGFAMNWGLPTAWLMAAPNDWQFAPMWAFTIGTVSWTIVYDTIYACQDRKDDVKAGVKSTAVLFGDYVKPILSCFAAAFIASLIYAGVTTGQGWIYYAVSVAGCAGHLLWQLITLDTEDPQDCWNKFDSNGYLGYVVFAGLLGGWYIY</sequence>
<evidence type="ECO:0000313" key="10">
    <source>
        <dbReference type="EMBL" id="EPQ60185.1"/>
    </source>
</evidence>
<evidence type="ECO:0000256" key="6">
    <source>
        <dbReference type="ARBA" id="ARBA00022692"/>
    </source>
</evidence>
<evidence type="ECO:0000256" key="4">
    <source>
        <dbReference type="ARBA" id="ARBA00005985"/>
    </source>
</evidence>
<evidence type="ECO:0000256" key="9">
    <source>
        <dbReference type="HAMAP-Rule" id="MF_03189"/>
    </source>
</evidence>
<dbReference type="PANTHER" id="PTHR11048">
    <property type="entry name" value="PRENYLTRANSFERASES"/>
    <property type="match status" value="1"/>
</dbReference>
<keyword evidence="8 9" id="KW-0472">Membrane</keyword>
<dbReference type="InterPro" id="IPR006370">
    <property type="entry name" value="HB_polyprenyltransferase-like"/>
</dbReference>
<dbReference type="Pfam" id="PF01040">
    <property type="entry name" value="UbiA"/>
    <property type="match status" value="1"/>
</dbReference>
<dbReference type="GO" id="GO:0006744">
    <property type="term" value="P:ubiquinone biosynthetic process"/>
    <property type="evidence" value="ECO:0007669"/>
    <property type="project" value="UniProtKB-UniRule"/>
</dbReference>
<feature type="transmembrane region" description="Helical" evidence="9">
    <location>
        <begin position="42"/>
        <end position="60"/>
    </location>
</feature>
<comment type="similarity">
    <text evidence="4 9">Belongs to the UbiA prenyltransferase family.</text>
</comment>
<comment type="catalytic activity">
    <reaction evidence="9">
        <text>an all-trans-polyprenyl diphosphate + 4-hydroxybenzoate = a 4-hydroxy-3-(all-trans-polyprenyl)benzoate + diphosphate</text>
        <dbReference type="Rhea" id="RHEA:44504"/>
        <dbReference type="Rhea" id="RHEA-COMP:9514"/>
        <dbReference type="Rhea" id="RHEA-COMP:9564"/>
        <dbReference type="ChEBI" id="CHEBI:17879"/>
        <dbReference type="ChEBI" id="CHEBI:33019"/>
        <dbReference type="ChEBI" id="CHEBI:58914"/>
        <dbReference type="ChEBI" id="CHEBI:78396"/>
        <dbReference type="EC" id="2.5.1.39"/>
    </reaction>
</comment>
<dbReference type="FunFam" id="1.20.120.1780:FF:000001">
    <property type="entry name" value="4-hydroxybenzoate octaprenyltransferase"/>
    <property type="match status" value="1"/>
</dbReference>
<dbReference type="InterPro" id="IPR000537">
    <property type="entry name" value="UbiA_prenyltransferase"/>
</dbReference>
<feature type="transmembrane region" description="Helical" evidence="9">
    <location>
        <begin position="299"/>
        <end position="319"/>
    </location>
</feature>
<dbReference type="FunFam" id="1.10.357.140:FF:000008">
    <property type="entry name" value="4-hydroxybenzoate octaprenyltransferase"/>
    <property type="match status" value="1"/>
</dbReference>
<keyword evidence="9" id="KW-0496">Mitochondrion</keyword>
<comment type="pathway">
    <text evidence="3">Secondary metabolite biosynthesis.</text>
</comment>
<comment type="pathway">
    <text evidence="9">Cofactor biosynthesis; ubiquinone biosynthesis.</text>
</comment>
<accession>S7RYZ0</accession>
<evidence type="ECO:0000256" key="3">
    <source>
        <dbReference type="ARBA" id="ARBA00005179"/>
    </source>
</evidence>
<feature type="transmembrane region" description="Helical" evidence="9">
    <location>
        <begin position="72"/>
        <end position="92"/>
    </location>
</feature>
<dbReference type="HOGENOM" id="CLU_034879_3_0_1"/>
<dbReference type="Gene3D" id="1.10.357.140">
    <property type="entry name" value="UbiA prenyltransferase"/>
    <property type="match status" value="1"/>
</dbReference>
<dbReference type="UniPathway" id="UPA00232"/>
<dbReference type="KEGG" id="gtr:GLOTRDRAFT_29906"/>
<dbReference type="Gene3D" id="1.20.120.1780">
    <property type="entry name" value="UbiA prenyltransferase"/>
    <property type="match status" value="1"/>
</dbReference>
<dbReference type="AlphaFoldDB" id="S7RYZ0"/>
<keyword evidence="9" id="KW-0999">Mitochondrion inner membrane</keyword>
<dbReference type="OrthoDB" id="18170at2759"/>
<feature type="transmembrane region" description="Helical" evidence="9">
    <location>
        <begin position="266"/>
        <end position="287"/>
    </location>
</feature>
<keyword evidence="5 9" id="KW-0808">Transferase</keyword>